<dbReference type="RefSeq" id="WP_157428396.1">
    <property type="nucleotide sequence ID" value="NZ_BAAANK010000003.1"/>
</dbReference>
<evidence type="ECO:0000259" key="3">
    <source>
        <dbReference type="Pfam" id="PF12804"/>
    </source>
</evidence>
<dbReference type="EMBL" id="BAAANK010000003">
    <property type="protein sequence ID" value="GAA1829352.1"/>
    <property type="molecule type" value="Genomic_DNA"/>
</dbReference>
<evidence type="ECO:0000256" key="1">
    <source>
        <dbReference type="ARBA" id="ARBA00022679"/>
    </source>
</evidence>
<name>A0ABN2MJU7_9MICO</name>
<evidence type="ECO:0000313" key="5">
    <source>
        <dbReference type="Proteomes" id="UP001501746"/>
    </source>
</evidence>
<organism evidence="4 5">
    <name type="scientific">Agromyces salentinus</name>
    <dbReference type="NCBI Taxonomy" id="269421"/>
    <lineage>
        <taxon>Bacteria</taxon>
        <taxon>Bacillati</taxon>
        <taxon>Actinomycetota</taxon>
        <taxon>Actinomycetes</taxon>
        <taxon>Micrococcales</taxon>
        <taxon>Microbacteriaceae</taxon>
        <taxon>Agromyces</taxon>
    </lineage>
</organism>
<feature type="domain" description="MobA-like NTP transferase" evidence="3">
    <location>
        <begin position="11"/>
        <end position="180"/>
    </location>
</feature>
<feature type="region of interest" description="Disordered" evidence="2">
    <location>
        <begin position="133"/>
        <end position="155"/>
    </location>
</feature>
<dbReference type="SUPFAM" id="SSF53448">
    <property type="entry name" value="Nucleotide-diphospho-sugar transferases"/>
    <property type="match status" value="1"/>
</dbReference>
<comment type="caution">
    <text evidence="4">The sequence shown here is derived from an EMBL/GenBank/DDBJ whole genome shotgun (WGS) entry which is preliminary data.</text>
</comment>
<reference evidence="4 5" key="1">
    <citation type="journal article" date="2019" name="Int. J. Syst. Evol. Microbiol.">
        <title>The Global Catalogue of Microorganisms (GCM) 10K type strain sequencing project: providing services to taxonomists for standard genome sequencing and annotation.</title>
        <authorList>
            <consortium name="The Broad Institute Genomics Platform"/>
            <consortium name="The Broad Institute Genome Sequencing Center for Infectious Disease"/>
            <person name="Wu L."/>
            <person name="Ma J."/>
        </authorList>
    </citation>
    <scope>NUCLEOTIDE SEQUENCE [LARGE SCALE GENOMIC DNA]</scope>
    <source>
        <strain evidence="4 5">JCM 14323</strain>
    </source>
</reference>
<dbReference type="PANTHER" id="PTHR19136:SF81">
    <property type="entry name" value="MOLYBDENUM COFACTOR GUANYLYLTRANSFERASE"/>
    <property type="match status" value="1"/>
</dbReference>
<evidence type="ECO:0000313" key="4">
    <source>
        <dbReference type="EMBL" id="GAA1829352.1"/>
    </source>
</evidence>
<dbReference type="PANTHER" id="PTHR19136">
    <property type="entry name" value="MOLYBDENUM COFACTOR GUANYLYLTRANSFERASE"/>
    <property type="match status" value="1"/>
</dbReference>
<dbReference type="InterPro" id="IPR029044">
    <property type="entry name" value="Nucleotide-diphossugar_trans"/>
</dbReference>
<dbReference type="InterPro" id="IPR025877">
    <property type="entry name" value="MobA-like_NTP_Trfase"/>
</dbReference>
<accession>A0ABN2MJU7</accession>
<gene>
    <name evidence="4" type="ORF">GCM10009750_11160</name>
</gene>
<feature type="region of interest" description="Disordered" evidence="2">
    <location>
        <begin position="220"/>
        <end position="253"/>
    </location>
</feature>
<feature type="compositionally biased region" description="Basic and acidic residues" evidence="2">
    <location>
        <begin position="134"/>
        <end position="155"/>
    </location>
</feature>
<dbReference type="Gene3D" id="3.90.550.10">
    <property type="entry name" value="Spore Coat Polysaccharide Biosynthesis Protein SpsA, Chain A"/>
    <property type="match status" value="1"/>
</dbReference>
<protein>
    <recommendedName>
        <fullName evidence="3">MobA-like NTP transferase domain-containing protein</fullName>
    </recommendedName>
</protein>
<dbReference type="Proteomes" id="UP001501746">
    <property type="component" value="Unassembled WGS sequence"/>
</dbReference>
<feature type="compositionally biased region" description="Basic residues" evidence="2">
    <location>
        <begin position="221"/>
        <end position="231"/>
    </location>
</feature>
<evidence type="ECO:0000256" key="2">
    <source>
        <dbReference type="SAM" id="MobiDB-lite"/>
    </source>
</evidence>
<keyword evidence="1" id="KW-0808">Transferase</keyword>
<proteinExistence type="predicted"/>
<dbReference type="Pfam" id="PF12804">
    <property type="entry name" value="NTP_transf_3"/>
    <property type="match status" value="1"/>
</dbReference>
<sequence>MTDAATRQLDAVLLAGGRASRLGGVSKPGLTVGDRTLLQHAVDAAHAAGAERIVVVGPPSLEAPGCLVVLEDPPFGGPVAAIAAGLAALDADASRRSRGDASRDPGARPATSDVLVLACDLPTAADAVARLTARRREPGESGRGGEGEHGDGVHLVDADGRSQWLTGIYARGALDRAFDAIGTPDGSAMRHLVASLDLLVVDDDGTAADIDTWHDLDLARARSRARARSPHRPPGPRPDPTTAEQHTTHEESP</sequence>
<keyword evidence="5" id="KW-1185">Reference proteome</keyword>